<dbReference type="Gene3D" id="1.20.1740.10">
    <property type="entry name" value="Amino acid/polyamine transporter I"/>
    <property type="match status" value="1"/>
</dbReference>
<name>A0A8J2WME1_9CRUS</name>
<gene>
    <name evidence="7" type="ORF">DGAL_LOCUS13765</name>
</gene>
<comment type="caution">
    <text evidence="7">The sequence shown here is derived from an EMBL/GenBank/DDBJ whole genome shotgun (WGS) entry which is preliminary data.</text>
</comment>
<dbReference type="PANTHER" id="PTHR43243">
    <property type="entry name" value="INNER MEMBRANE TRANSPORTER YGJI-RELATED"/>
    <property type="match status" value="1"/>
</dbReference>
<dbReference type="InterPro" id="IPR002293">
    <property type="entry name" value="AA/rel_permease1"/>
</dbReference>
<feature type="transmembrane region" description="Helical" evidence="5">
    <location>
        <begin position="516"/>
        <end position="539"/>
    </location>
</feature>
<dbReference type="GO" id="GO:0015189">
    <property type="term" value="F:L-lysine transmembrane transporter activity"/>
    <property type="evidence" value="ECO:0007669"/>
    <property type="project" value="TreeGrafter"/>
</dbReference>
<dbReference type="InterPro" id="IPR029485">
    <property type="entry name" value="CAT_C"/>
</dbReference>
<dbReference type="GO" id="GO:0000064">
    <property type="term" value="F:L-ornithine transmembrane transporter activity"/>
    <property type="evidence" value="ECO:0007669"/>
    <property type="project" value="TreeGrafter"/>
</dbReference>
<evidence type="ECO:0000256" key="1">
    <source>
        <dbReference type="ARBA" id="ARBA00004141"/>
    </source>
</evidence>
<organism evidence="7 8">
    <name type="scientific">Daphnia galeata</name>
    <dbReference type="NCBI Taxonomy" id="27404"/>
    <lineage>
        <taxon>Eukaryota</taxon>
        <taxon>Metazoa</taxon>
        <taxon>Ecdysozoa</taxon>
        <taxon>Arthropoda</taxon>
        <taxon>Crustacea</taxon>
        <taxon>Branchiopoda</taxon>
        <taxon>Diplostraca</taxon>
        <taxon>Cladocera</taxon>
        <taxon>Anomopoda</taxon>
        <taxon>Daphniidae</taxon>
        <taxon>Daphnia</taxon>
    </lineage>
</organism>
<dbReference type="PANTHER" id="PTHR43243:SF105">
    <property type="entry name" value="CATIONIC AMINO ACID TRANSPORTER C-TERMINAL DOMAIN-CONTAINING PROTEIN"/>
    <property type="match status" value="1"/>
</dbReference>
<keyword evidence="3 5" id="KW-1133">Transmembrane helix</keyword>
<reference evidence="7" key="1">
    <citation type="submission" date="2021-11" db="EMBL/GenBank/DDBJ databases">
        <authorList>
            <person name="Schell T."/>
        </authorList>
    </citation>
    <scope>NUCLEOTIDE SEQUENCE</scope>
    <source>
        <strain evidence="7">M5</strain>
    </source>
</reference>
<accession>A0A8J2WME1</accession>
<proteinExistence type="predicted"/>
<feature type="transmembrane region" description="Helical" evidence="5">
    <location>
        <begin position="545"/>
        <end position="563"/>
    </location>
</feature>
<dbReference type="PIRSF" id="PIRSF006060">
    <property type="entry name" value="AA_transporter"/>
    <property type="match status" value="1"/>
</dbReference>
<feature type="transmembrane region" description="Helical" evidence="5">
    <location>
        <begin position="43"/>
        <end position="64"/>
    </location>
</feature>
<dbReference type="Pfam" id="PF13520">
    <property type="entry name" value="AA_permease_2"/>
    <property type="match status" value="1"/>
</dbReference>
<sequence length="600" mass="65101">MLNKVSLISHRLSRRKTYTENEEGDLLESHSGTGPKLLRILNLFDLTFLGIGSTLGVGIYVLAGSVAKDLAGPAACLSFLVAAFASGLAALCYAEFGARVPKAGSAYVYSYVTVGEFIAFIIGWNLILEYLIGSASVARALSLNVDAMSNHSMSRMFTLSTPIHIPYMSAYADWLSLSVTLLMTIVLAIGVKSTSLFTNIFTILNLSVVMFVITAGAAYAKSENWTLSVNETLERESVGMGGFFPYGISGVMAGAAKCFFGFVGFDSIAAAGEEAKNPKRNIPLSIVLTLVVVLVAYVGVSVVLTLMIPYYAQDKDTPLVNAFQQVGHSWAAWIVTVGSAFGLTASLLGAMIPMPRIVYAMAKDGLLLRCLAAVHPRFKTPFTATILTGSIAAIFAMVTDLDSLVEMMSIGTLLAYTLVAVSILILRYEWNPLKRNVRLDGSLPWQREPTEASSKKSKLIIFILCLLTVIFCTLLASIQKSQVYHAGLIILLLSTAISMLGLVLYLCFLPRAIGRVYFMVPLVPLIPAISIWINMYLMFQLSLATWLRFVVWMAIGLLIYGGYGASHSTLERESVSLAAFSPEEDNSPLVNLLVMNEETY</sequence>
<feature type="transmembrane region" description="Helical" evidence="5">
    <location>
        <begin position="459"/>
        <end position="478"/>
    </location>
</feature>
<dbReference type="OrthoDB" id="3900342at2759"/>
<feature type="transmembrane region" description="Helical" evidence="5">
    <location>
        <begin position="70"/>
        <end position="94"/>
    </location>
</feature>
<dbReference type="Proteomes" id="UP000789390">
    <property type="component" value="Unassembled WGS sequence"/>
</dbReference>
<comment type="subcellular location">
    <subcellularLocation>
        <location evidence="1">Membrane</location>
        <topology evidence="1">Multi-pass membrane protein</topology>
    </subcellularLocation>
</comment>
<evidence type="ECO:0000256" key="3">
    <source>
        <dbReference type="ARBA" id="ARBA00022989"/>
    </source>
</evidence>
<keyword evidence="4 5" id="KW-0472">Membrane</keyword>
<feature type="transmembrane region" description="Helical" evidence="5">
    <location>
        <begin position="380"/>
        <end position="398"/>
    </location>
</feature>
<evidence type="ECO:0000313" key="7">
    <source>
        <dbReference type="EMBL" id="CAH0110212.1"/>
    </source>
</evidence>
<feature type="domain" description="Cationic amino acid transporter C-terminal" evidence="6">
    <location>
        <begin position="518"/>
        <end position="568"/>
    </location>
</feature>
<protein>
    <recommendedName>
        <fullName evidence="6">Cationic amino acid transporter C-terminal domain-containing protein</fullName>
    </recommendedName>
</protein>
<dbReference type="GO" id="GO:0005886">
    <property type="term" value="C:plasma membrane"/>
    <property type="evidence" value="ECO:0007669"/>
    <property type="project" value="TreeGrafter"/>
</dbReference>
<evidence type="ECO:0000259" key="6">
    <source>
        <dbReference type="Pfam" id="PF13906"/>
    </source>
</evidence>
<dbReference type="GO" id="GO:0097638">
    <property type="term" value="P:L-arginine import across plasma membrane"/>
    <property type="evidence" value="ECO:0007669"/>
    <property type="project" value="TreeGrafter"/>
</dbReference>
<keyword evidence="2 5" id="KW-0812">Transmembrane</keyword>
<feature type="transmembrane region" description="Helical" evidence="5">
    <location>
        <begin position="404"/>
        <end position="426"/>
    </location>
</feature>
<dbReference type="AlphaFoldDB" id="A0A8J2WME1"/>
<dbReference type="FunFam" id="1.20.1740.10:FF:000010">
    <property type="entry name" value="probable cationic amino acid transporter"/>
    <property type="match status" value="1"/>
</dbReference>
<evidence type="ECO:0000313" key="8">
    <source>
        <dbReference type="Proteomes" id="UP000789390"/>
    </source>
</evidence>
<evidence type="ECO:0000256" key="5">
    <source>
        <dbReference type="SAM" id="Phobius"/>
    </source>
</evidence>
<feature type="transmembrane region" description="Helical" evidence="5">
    <location>
        <begin position="106"/>
        <end position="127"/>
    </location>
</feature>
<feature type="transmembrane region" description="Helical" evidence="5">
    <location>
        <begin position="171"/>
        <end position="189"/>
    </location>
</feature>
<dbReference type="EMBL" id="CAKKLH010000301">
    <property type="protein sequence ID" value="CAH0110212.1"/>
    <property type="molecule type" value="Genomic_DNA"/>
</dbReference>
<feature type="transmembrane region" description="Helical" evidence="5">
    <location>
        <begin position="243"/>
        <end position="265"/>
    </location>
</feature>
<evidence type="ECO:0000256" key="4">
    <source>
        <dbReference type="ARBA" id="ARBA00023136"/>
    </source>
</evidence>
<dbReference type="GO" id="GO:0061459">
    <property type="term" value="F:L-arginine transmembrane transporter activity"/>
    <property type="evidence" value="ECO:0007669"/>
    <property type="project" value="TreeGrafter"/>
</dbReference>
<evidence type="ECO:0000256" key="2">
    <source>
        <dbReference type="ARBA" id="ARBA00022692"/>
    </source>
</evidence>
<dbReference type="Pfam" id="PF13906">
    <property type="entry name" value="AA_permease_C"/>
    <property type="match status" value="1"/>
</dbReference>
<keyword evidence="8" id="KW-1185">Reference proteome</keyword>
<feature type="transmembrane region" description="Helical" evidence="5">
    <location>
        <begin position="196"/>
        <end position="220"/>
    </location>
</feature>
<feature type="transmembrane region" description="Helical" evidence="5">
    <location>
        <begin position="330"/>
        <end position="359"/>
    </location>
</feature>
<feature type="transmembrane region" description="Helical" evidence="5">
    <location>
        <begin position="484"/>
        <end position="509"/>
    </location>
</feature>
<feature type="transmembrane region" description="Helical" evidence="5">
    <location>
        <begin position="286"/>
        <end position="310"/>
    </location>
</feature>